<dbReference type="PANTHER" id="PTHR11875">
    <property type="entry name" value="TESTIS-SPECIFIC Y-ENCODED PROTEIN"/>
    <property type="match status" value="1"/>
</dbReference>
<dbReference type="GeneID" id="108934735"/>
<dbReference type="Ensembl" id="ENSSFOT00015031750.2">
    <property type="protein sequence ID" value="ENSSFOP00015031398.1"/>
    <property type="gene ID" value="ENSSFOG00015020119.2"/>
</dbReference>
<keyword evidence="6" id="KW-1185">Reference proteome</keyword>
<feature type="compositionally biased region" description="Acidic residues" evidence="4">
    <location>
        <begin position="576"/>
        <end position="587"/>
    </location>
</feature>
<feature type="compositionally biased region" description="Acidic residues" evidence="4">
    <location>
        <begin position="261"/>
        <end position="270"/>
    </location>
</feature>
<dbReference type="InterPro" id="IPR002164">
    <property type="entry name" value="NAP_family"/>
</dbReference>
<evidence type="ECO:0000313" key="5">
    <source>
        <dbReference type="Ensembl" id="ENSSFOP00015031398.1"/>
    </source>
</evidence>
<dbReference type="GO" id="GO:0003007">
    <property type="term" value="P:heart morphogenesis"/>
    <property type="evidence" value="ECO:0007669"/>
    <property type="project" value="Ensembl"/>
</dbReference>
<dbReference type="FunFam" id="3.30.1120.90:FF:000002">
    <property type="entry name" value="Testis-specific Y-encoded-like protein 2"/>
    <property type="match status" value="1"/>
</dbReference>
<feature type="compositionally biased region" description="Low complexity" evidence="4">
    <location>
        <begin position="19"/>
        <end position="32"/>
    </location>
</feature>
<dbReference type="AlphaFoldDB" id="A0A8C9S9F8"/>
<feature type="region of interest" description="Disordered" evidence="4">
    <location>
        <begin position="498"/>
        <end position="593"/>
    </location>
</feature>
<dbReference type="Gene3D" id="1.20.5.1500">
    <property type="match status" value="1"/>
</dbReference>
<feature type="region of interest" description="Disordered" evidence="4">
    <location>
        <begin position="1"/>
        <end position="145"/>
    </location>
</feature>
<dbReference type="GO" id="GO:0006334">
    <property type="term" value="P:nucleosome assembly"/>
    <property type="evidence" value="ECO:0007669"/>
    <property type="project" value="InterPro"/>
</dbReference>
<dbReference type="RefSeq" id="XP_018608312.1">
    <property type="nucleotide sequence ID" value="XM_018752796.1"/>
</dbReference>
<dbReference type="InterPro" id="IPR037231">
    <property type="entry name" value="NAP-like_sf"/>
</dbReference>
<evidence type="ECO:0000256" key="4">
    <source>
        <dbReference type="SAM" id="MobiDB-lite"/>
    </source>
</evidence>
<accession>A0A8C9S9F8</accession>
<evidence type="ECO:0000313" key="6">
    <source>
        <dbReference type="Proteomes" id="UP000694397"/>
    </source>
</evidence>
<feature type="compositionally biased region" description="Polar residues" evidence="4">
    <location>
        <begin position="1"/>
        <end position="12"/>
    </location>
</feature>
<feature type="compositionally biased region" description="Polar residues" evidence="4">
    <location>
        <begin position="66"/>
        <end position="86"/>
    </location>
</feature>
<proteinExistence type="inferred from homology"/>
<feature type="compositionally biased region" description="Basic residues" evidence="4">
    <location>
        <begin position="179"/>
        <end position="190"/>
    </location>
</feature>
<evidence type="ECO:0000256" key="1">
    <source>
        <dbReference type="ARBA" id="ARBA00009947"/>
    </source>
</evidence>
<feature type="compositionally biased region" description="Acidic residues" evidence="4">
    <location>
        <begin position="236"/>
        <end position="247"/>
    </location>
</feature>
<name>A0A8C9S9F8_SCLFO</name>
<feature type="compositionally biased region" description="Acidic residues" evidence="4">
    <location>
        <begin position="515"/>
        <end position="553"/>
    </location>
</feature>
<gene>
    <name evidence="5" type="primary">tspy</name>
</gene>
<dbReference type="KEGG" id="sfm:108934735"/>
<protein>
    <submittedName>
        <fullName evidence="5">Testis specific protein Y-linked</fullName>
    </submittedName>
</protein>
<organism evidence="5 6">
    <name type="scientific">Scleropages formosus</name>
    <name type="common">Asian bonytongue</name>
    <name type="synonym">Osteoglossum formosum</name>
    <dbReference type="NCBI Taxonomy" id="113540"/>
    <lineage>
        <taxon>Eukaryota</taxon>
        <taxon>Metazoa</taxon>
        <taxon>Chordata</taxon>
        <taxon>Craniata</taxon>
        <taxon>Vertebrata</taxon>
        <taxon>Euteleostomi</taxon>
        <taxon>Actinopterygii</taxon>
        <taxon>Neopterygii</taxon>
        <taxon>Teleostei</taxon>
        <taxon>Osteoglossocephala</taxon>
        <taxon>Osteoglossomorpha</taxon>
        <taxon>Osteoglossiformes</taxon>
        <taxon>Osteoglossidae</taxon>
        <taxon>Scleropages</taxon>
    </lineage>
</organism>
<evidence type="ECO:0000256" key="3">
    <source>
        <dbReference type="SAM" id="Coils"/>
    </source>
</evidence>
<dbReference type="Gene3D" id="3.30.1120.90">
    <property type="entry name" value="Nucleosome assembly protein"/>
    <property type="match status" value="1"/>
</dbReference>
<dbReference type="Pfam" id="PF00956">
    <property type="entry name" value="NAP"/>
    <property type="match status" value="1"/>
</dbReference>
<dbReference type="Proteomes" id="UP000694397">
    <property type="component" value="Chromosome 1"/>
</dbReference>
<feature type="coiled-coil region" evidence="3">
    <location>
        <begin position="283"/>
        <end position="310"/>
    </location>
</feature>
<sequence length="593" mass="64632">MSEVSNSSNQATEMKRSSSSEPGSTTSPPMSMKTARIEEGDFLPNPRGLKNGNTDDIDCPAEIAEQTLQSADQNMPSAYSISTPASSEAGDAHPSTSGGRGDGPCSGSTSARAQMLGTRPEASAGSGGMSLSKEPQPCVPAEQSDWAAMAAAEALASLTHGGEDQQDSAGPVHPSKQVVLKKKRDKKSSKKNSPTARDSDDSPTPGKGHQTHAAAADSSTSSLEGGIDRSRVAIMEGDEEDDDEDNLLSDTSSSPSSSSASDDDGNGDDTECAIVSVKMAPEMRQSVALLAQVQMRLEALEKKATRLHQQVDLKFRQQRRPHLDQRSAIIQGIPGFWVTTFLNHPQLSSHIDETDEDALSYMTNLEVESFKSSKLGYRIAFHFGRNAYFQNSIIVKEFHPGVGGSMLSFSNPILWHRGKNLTTQSQLVKESGSSKMYTSFFSWFSDHSNPGRDEIAEILKDDLYRNPLRYYLTPLWEPRQNGSGHQTVEDSEGNECVVISDSDEEETEGRPDVSRDEDEEEEQDSGENSEEDEQVVIESSGDSDGEEQVEEESSPPKKKKRNGKEFDESTSQETREQEEEEEEDVEVGQESHS</sequence>
<dbReference type="GeneTree" id="ENSGT00940000166378"/>
<reference evidence="5 6" key="1">
    <citation type="submission" date="2019-04" db="EMBL/GenBank/DDBJ databases">
        <authorList>
            <consortium name="Wellcome Sanger Institute Data Sharing"/>
        </authorList>
    </citation>
    <scope>NUCLEOTIDE SEQUENCE [LARGE SCALE GENOMIC DNA]</scope>
</reference>
<feature type="region of interest" description="Disordered" evidence="4">
    <location>
        <begin position="157"/>
        <end position="270"/>
    </location>
</feature>
<reference evidence="5" key="2">
    <citation type="submission" date="2025-08" db="UniProtKB">
        <authorList>
            <consortium name="Ensembl"/>
        </authorList>
    </citation>
    <scope>IDENTIFICATION</scope>
</reference>
<dbReference type="SUPFAM" id="SSF143113">
    <property type="entry name" value="NAP-like"/>
    <property type="match status" value="1"/>
</dbReference>
<feature type="compositionally biased region" description="Low complexity" evidence="4">
    <location>
        <begin position="248"/>
        <end position="260"/>
    </location>
</feature>
<evidence type="ECO:0000256" key="2">
    <source>
        <dbReference type="RuleBase" id="RU003876"/>
    </source>
</evidence>
<dbReference type="OrthoDB" id="19419at2759"/>
<dbReference type="GO" id="GO:0005634">
    <property type="term" value="C:nucleus"/>
    <property type="evidence" value="ECO:0007669"/>
    <property type="project" value="InterPro"/>
</dbReference>
<feature type="compositionally biased region" description="Low complexity" evidence="4">
    <location>
        <begin position="213"/>
        <end position="222"/>
    </location>
</feature>
<keyword evidence="3" id="KW-0175">Coiled coil</keyword>
<comment type="similarity">
    <text evidence="1 2">Belongs to the nucleosome assembly protein (NAP) family.</text>
</comment>
<reference evidence="5" key="3">
    <citation type="submission" date="2025-09" db="UniProtKB">
        <authorList>
            <consortium name="Ensembl"/>
        </authorList>
    </citation>
    <scope>IDENTIFICATION</scope>
</reference>
<dbReference type="CTD" id="337214"/>